<accession>A0A4E0RSM8</accession>
<dbReference type="OrthoDB" id="5575062at2759"/>
<dbReference type="SUPFAM" id="SSF75553">
    <property type="entry name" value="Smc hinge domain"/>
    <property type="match status" value="1"/>
</dbReference>
<dbReference type="GO" id="GO:0016887">
    <property type="term" value="F:ATP hydrolysis activity"/>
    <property type="evidence" value="ECO:0007669"/>
    <property type="project" value="InterPro"/>
</dbReference>
<feature type="compositionally biased region" description="Basic and acidic residues" evidence="13">
    <location>
        <begin position="1337"/>
        <end position="1347"/>
    </location>
</feature>
<dbReference type="GO" id="GO:0000796">
    <property type="term" value="C:condensin complex"/>
    <property type="evidence" value="ECO:0007669"/>
    <property type="project" value="TreeGrafter"/>
</dbReference>
<keyword evidence="4" id="KW-0547">Nucleotide-binding</keyword>
<feature type="coiled-coil region" evidence="12">
    <location>
        <begin position="241"/>
        <end position="268"/>
    </location>
</feature>
<evidence type="ECO:0000256" key="9">
    <source>
        <dbReference type="ARBA" id="ARBA00023242"/>
    </source>
</evidence>
<dbReference type="Proteomes" id="UP000297026">
    <property type="component" value="Unassembled WGS sequence"/>
</dbReference>
<evidence type="ECO:0000256" key="12">
    <source>
        <dbReference type="SAM" id="Coils"/>
    </source>
</evidence>
<evidence type="ECO:0000256" key="5">
    <source>
        <dbReference type="ARBA" id="ARBA00022776"/>
    </source>
</evidence>
<evidence type="ECO:0000256" key="6">
    <source>
        <dbReference type="ARBA" id="ARBA00022840"/>
    </source>
</evidence>
<evidence type="ECO:0000313" key="16">
    <source>
        <dbReference type="Proteomes" id="UP000297026"/>
    </source>
</evidence>
<dbReference type="PIRSF" id="PIRSF005719">
    <property type="entry name" value="SMC"/>
    <property type="match status" value="1"/>
</dbReference>
<dbReference type="GO" id="GO:0005634">
    <property type="term" value="C:nucleus"/>
    <property type="evidence" value="ECO:0007669"/>
    <property type="project" value="UniProtKB-SubCell"/>
</dbReference>
<keyword evidence="10" id="KW-0131">Cell cycle</keyword>
<dbReference type="Pfam" id="PF06470">
    <property type="entry name" value="SMC_hinge"/>
    <property type="match status" value="1"/>
</dbReference>
<evidence type="ECO:0000313" key="15">
    <source>
        <dbReference type="EMBL" id="THK32937.1"/>
    </source>
</evidence>
<keyword evidence="16" id="KW-1185">Reference proteome</keyword>
<evidence type="ECO:0000256" key="7">
    <source>
        <dbReference type="ARBA" id="ARBA00023054"/>
    </source>
</evidence>
<protein>
    <recommendedName>
        <fullName evidence="11">Structural maintenance of chromosomes protein</fullName>
    </recommendedName>
</protein>
<dbReference type="GeneID" id="107035941"/>
<evidence type="ECO:0000256" key="2">
    <source>
        <dbReference type="ARBA" id="ARBA00006005"/>
    </source>
</evidence>
<dbReference type="InterPro" id="IPR003395">
    <property type="entry name" value="RecF/RecN/SMC_N"/>
</dbReference>
<keyword evidence="5" id="KW-0498">Mitosis</keyword>
<dbReference type="GO" id="GO:0005524">
    <property type="term" value="F:ATP binding"/>
    <property type="evidence" value="ECO:0007669"/>
    <property type="project" value="UniProtKB-KW"/>
</dbReference>
<feature type="coiled-coil region" evidence="12">
    <location>
        <begin position="831"/>
        <end position="1020"/>
    </location>
</feature>
<gene>
    <name evidence="15" type="primary">SMC4A</name>
    <name evidence="15" type="ORF">DALL_DALL000113</name>
</gene>
<dbReference type="SMART" id="SM00968">
    <property type="entry name" value="SMC_hinge"/>
    <property type="match status" value="1"/>
</dbReference>
<feature type="compositionally biased region" description="Basic and acidic residues" evidence="13">
    <location>
        <begin position="18"/>
        <end position="36"/>
    </location>
</feature>
<keyword evidence="3" id="KW-0132">Cell division</keyword>
<evidence type="ECO:0000256" key="13">
    <source>
        <dbReference type="SAM" id="MobiDB-lite"/>
    </source>
</evidence>
<feature type="coiled-coil region" evidence="12">
    <location>
        <begin position="751"/>
        <end position="806"/>
    </location>
</feature>
<keyword evidence="7 12" id="KW-0175">Coiled coil</keyword>
<feature type="compositionally biased region" description="Polar residues" evidence="13">
    <location>
        <begin position="1314"/>
        <end position="1323"/>
    </location>
</feature>
<dbReference type="PANTHER" id="PTHR18937:SF172">
    <property type="entry name" value="STRUCTURAL MAINTENANCE OF CHROMOSOMES PROTEIN"/>
    <property type="match status" value="1"/>
</dbReference>
<dbReference type="FunFam" id="3.40.50.300:FF:000481">
    <property type="entry name" value="Structural maintenance of chromosomes 4"/>
    <property type="match status" value="1"/>
</dbReference>
<dbReference type="InterPro" id="IPR027417">
    <property type="entry name" value="P-loop_NTPase"/>
</dbReference>
<reference evidence="15" key="1">
    <citation type="submission" date="2019-02" db="EMBL/GenBank/DDBJ databases">
        <title>Genome of the parasitoid wasp Diachasma alloeum, an emerging model for ecological speciation and transitions to asexual reproduction.</title>
        <authorList>
            <person name="Robertson H.M."/>
            <person name="Walden K.K."/>
            <person name="Tvedte E.S."/>
            <person name="Hood G.R."/>
            <person name="Feder J.L."/>
            <person name="Forbes A.A."/>
            <person name="Logsdon J.M."/>
            <person name="Mcelroy K.E."/>
        </authorList>
    </citation>
    <scope>NUCLEOTIDE SEQUENCE [LARGE SCALE GENOMIC DNA]</scope>
    <source>
        <strain evidence="15">Michigan</strain>
    </source>
</reference>
<feature type="coiled-coil region" evidence="12">
    <location>
        <begin position="413"/>
        <end position="563"/>
    </location>
</feature>
<evidence type="ECO:0000256" key="3">
    <source>
        <dbReference type="ARBA" id="ARBA00022618"/>
    </source>
</evidence>
<evidence type="ECO:0000256" key="11">
    <source>
        <dbReference type="PIRNR" id="PIRNR005719"/>
    </source>
</evidence>
<dbReference type="FunFam" id="3.40.50.300:FF:000585">
    <property type="entry name" value="Structural maintenance of chromosomes 4"/>
    <property type="match status" value="1"/>
</dbReference>
<feature type="region of interest" description="Disordered" evidence="13">
    <location>
        <begin position="1"/>
        <end position="46"/>
    </location>
</feature>
<keyword evidence="6" id="KW-0067">ATP-binding</keyword>
<feature type="coiled-coil region" evidence="12">
    <location>
        <begin position="301"/>
        <end position="342"/>
    </location>
</feature>
<dbReference type="KEGG" id="dam:107035941"/>
<dbReference type="Gene3D" id="1.20.1060.20">
    <property type="match status" value="1"/>
</dbReference>
<dbReference type="Pfam" id="PF02463">
    <property type="entry name" value="SMC_N"/>
    <property type="match status" value="1"/>
</dbReference>
<comment type="subcellular location">
    <subcellularLocation>
        <location evidence="1 11">Nucleus</location>
    </subcellularLocation>
</comment>
<evidence type="ECO:0000256" key="1">
    <source>
        <dbReference type="ARBA" id="ARBA00004123"/>
    </source>
</evidence>
<keyword evidence="9 11" id="KW-0539">Nucleus</keyword>
<evidence type="ECO:0000256" key="8">
    <source>
        <dbReference type="ARBA" id="ARBA00023067"/>
    </source>
</evidence>
<dbReference type="Gene3D" id="1.20.5.170">
    <property type="match status" value="1"/>
</dbReference>
<feature type="domain" description="SMC hinge" evidence="14">
    <location>
        <begin position="587"/>
        <end position="703"/>
    </location>
</feature>
<dbReference type="EMBL" id="ML158584">
    <property type="protein sequence ID" value="THK32937.1"/>
    <property type="molecule type" value="Genomic_DNA"/>
</dbReference>
<evidence type="ECO:0000256" key="4">
    <source>
        <dbReference type="ARBA" id="ARBA00022741"/>
    </source>
</evidence>
<sequence>MSGRNQRNEDISDDDVDPAERLDCDSDEEGGLRLDEDIYIPPPPKQLHEVNSNGGRLVITKIVNINFKSYAGETVIGPFHECFSAIVGPNGSGKSNVIDSMLFVFGYRASKIRSKKISVLIHNSNEHPHISSCTVAVHFQKIIDKENGFEVVPKSEFVISRIAFKDSSSLYELSGRKVQFKEIAKLLRSEGVDLDHNRFLILQGEVEQISLMKPKAQNEHDCGMLEFLEDIIGTSRYKVPLEKLVDKLEMLSERVAEKTNRLKLVERERDEMKEPMEEAVDFLKIENTITKLQHKFYHCRKSELTNDINQKSETQTELQEDLKNLKQKLQSIHKEKDLKTQEIREKNKKWDAIESKKTLATAAFDEIRKRDEALHAELVETNKRRKTNMALLKTEREKLEALKKVPEKSAKDIEECERLIQRHMSTLEKEEATLKKIMASLKEKTEPLLNQRSILETKLISHRKKVNEAKAKVNLAESELQIYTSVEQTEKEKLQKLQETLQTTAETLKDRKEKLSIFETKIPSTQKNLEKTKQELEQVRVQEDQINRRMRTLRLQLEEKRSAMNASRSRNRVIDALMRQKREGKIPGILGRLGDLGAIDAKFDVAMSTACGPLDNVVVDTVDTAQACIKFLKDNDIGRMTFIPLEKQQKFADDCNQKIRTPENVLRLFDLIQVEDRRVLPAFYYAIRDTLVADDLNQASRIAYGAKRFRVVTLKGELIETSGTMSGGGKTVSRGRMGQSVVRAEPSSGEIQKFQEELNHLTEESAHLRLSIPNLEELIYKLTTELQEMTFNKDKYEIDFKTLKEQAPLLKIQLKSQEKKAKDAVSDPAKVKALTKTLNSMKEDLKTVQEMSQSTEDEVTRINQVIEDLSGGQIKEQQKKIQVASKSIDKAKSEVCRLQVSIKTSERNTKKCEQRIETLENDVKSCEQRIKDIQTEKQQFEADAKVLLEKIEKYREALKEGDEASSGLKEDLDNLQKKETKLKSLRIDLEQKLSDLTKTIADLSHKLNDYRRRIKSLKLNKLPTQEQEQLTDPTDEELSRLDTRTVATNLAAAKERLPDSIPNMQIIQDFLEKDAIFIQRSKDVEEVTKMRNTMRAGYDLGKKRRTEEFFAGFIVITNKLKEMYQMITLGGAAELELVDSLDPFSEGIVFSVRPPKKSWKNISNLSGGEKTLSSLALVFALHHYKPTPLYFMDEIDAALDFKNVSIVGTYIKERTKNAQFIVISLRSEMFELSDSLVGIYKTFNSTKCVAVNIRALSVNHPGIIQERLNEISQSRRAYTQLANRTAGLSQVFPASCPSRVGGEVDTSFRDVSLPSPSRPASRQSLRRRGASTSSEAESSKPESERSQPTKRRKRRL</sequence>
<evidence type="ECO:0000256" key="10">
    <source>
        <dbReference type="ARBA" id="ARBA00023306"/>
    </source>
</evidence>
<keyword evidence="8" id="KW-0226">DNA condensation</keyword>
<proteinExistence type="inferred from homology"/>
<dbReference type="InterPro" id="IPR010935">
    <property type="entry name" value="SMC_hinge"/>
</dbReference>
<feature type="region of interest" description="Disordered" evidence="13">
    <location>
        <begin position="1306"/>
        <end position="1356"/>
    </location>
</feature>
<dbReference type="InterPro" id="IPR036277">
    <property type="entry name" value="SMC_hinge_sf"/>
</dbReference>
<feature type="compositionally biased region" description="Basic and acidic residues" evidence="13">
    <location>
        <begin position="1"/>
        <end position="10"/>
    </location>
</feature>
<dbReference type="Gene3D" id="3.40.50.300">
    <property type="entry name" value="P-loop containing nucleotide triphosphate hydrolases"/>
    <property type="match status" value="2"/>
</dbReference>
<dbReference type="CTD" id="35001"/>
<organism evidence="15 16">
    <name type="scientific">Diachasma alloeum</name>
    <dbReference type="NCBI Taxonomy" id="454923"/>
    <lineage>
        <taxon>Eukaryota</taxon>
        <taxon>Metazoa</taxon>
        <taxon>Ecdysozoa</taxon>
        <taxon>Arthropoda</taxon>
        <taxon>Hexapoda</taxon>
        <taxon>Insecta</taxon>
        <taxon>Pterygota</taxon>
        <taxon>Neoptera</taxon>
        <taxon>Endopterygota</taxon>
        <taxon>Hymenoptera</taxon>
        <taxon>Apocrita</taxon>
        <taxon>Ichneumonoidea</taxon>
        <taxon>Braconidae</taxon>
        <taxon>Opiinae</taxon>
        <taxon>Diachasma</taxon>
    </lineage>
</organism>
<name>A0A4E0RSM8_9HYME</name>
<dbReference type="GO" id="GO:0051301">
    <property type="term" value="P:cell division"/>
    <property type="evidence" value="ECO:0007669"/>
    <property type="project" value="UniProtKB-KW"/>
</dbReference>
<evidence type="ECO:0000259" key="14">
    <source>
        <dbReference type="SMART" id="SM00968"/>
    </source>
</evidence>
<dbReference type="SUPFAM" id="SSF57997">
    <property type="entry name" value="Tropomyosin"/>
    <property type="match status" value="1"/>
</dbReference>
<dbReference type="SUPFAM" id="SSF52540">
    <property type="entry name" value="P-loop containing nucleoside triphosphate hydrolases"/>
    <property type="match status" value="1"/>
</dbReference>
<dbReference type="PANTHER" id="PTHR18937">
    <property type="entry name" value="STRUCTURAL MAINTENANCE OF CHROMOSOMES SMC FAMILY MEMBER"/>
    <property type="match status" value="1"/>
</dbReference>
<comment type="similarity">
    <text evidence="2">Belongs to the SMC family. SMC4 subfamily.</text>
</comment>
<dbReference type="GO" id="GO:0007076">
    <property type="term" value="P:mitotic chromosome condensation"/>
    <property type="evidence" value="ECO:0007669"/>
    <property type="project" value="TreeGrafter"/>
</dbReference>
<dbReference type="InterPro" id="IPR024704">
    <property type="entry name" value="SMC"/>
</dbReference>
<dbReference type="Gene3D" id="3.30.70.1620">
    <property type="match status" value="1"/>
</dbReference>
<dbReference type="Gene3D" id="1.10.287.1490">
    <property type="match status" value="1"/>
</dbReference>